<dbReference type="PROSITE" id="PS50893">
    <property type="entry name" value="ABC_TRANSPORTER_2"/>
    <property type="match status" value="1"/>
</dbReference>
<evidence type="ECO:0000259" key="5">
    <source>
        <dbReference type="PROSITE" id="PS50893"/>
    </source>
</evidence>
<dbReference type="PROSITE" id="PS00211">
    <property type="entry name" value="ABC_TRANSPORTER_1"/>
    <property type="match status" value="1"/>
</dbReference>
<dbReference type="SUPFAM" id="SSF52540">
    <property type="entry name" value="P-loop containing nucleoside triphosphate hydrolases"/>
    <property type="match status" value="1"/>
</dbReference>
<dbReference type="CDD" id="cd03214">
    <property type="entry name" value="ABC_Iron-Siderophores_B12_Hemin"/>
    <property type="match status" value="1"/>
</dbReference>
<sequence>MLEARGLVFAYPRGPRVLDGAELALEPGVWVAVLGPNGSGKTTLLALLLGLLRPERGEVRLEGRALAAWSAAERGRRLAYLPQNGPYPHGLAAHEVVRLGRLPHLGLWSREGPDDEAAVAWAMQVTETVALADRPMAALSGGERQRVLLARALAQRPRFLLLDEPTNHLDLHHQAALLRLLRHLAREGIGVVSVFHDPNHALAAERAVLLASGRVADEGPPRAVVTGEAFRRVYAGDVRVLEGPRRVAVLPRWDEEVR</sequence>
<feature type="domain" description="ABC transporter" evidence="5">
    <location>
        <begin position="2"/>
        <end position="237"/>
    </location>
</feature>
<dbReference type="FunFam" id="3.40.50.300:FF:000134">
    <property type="entry name" value="Iron-enterobactin ABC transporter ATP-binding protein"/>
    <property type="match status" value="1"/>
</dbReference>
<keyword evidence="2" id="KW-0547">Nucleotide-binding</keyword>
<evidence type="ECO:0000256" key="2">
    <source>
        <dbReference type="ARBA" id="ARBA00022741"/>
    </source>
</evidence>
<dbReference type="InterPro" id="IPR003439">
    <property type="entry name" value="ABC_transporter-like_ATP-bd"/>
</dbReference>
<accession>A0A7C4VLC8</accession>
<dbReference type="Gene3D" id="3.40.50.300">
    <property type="entry name" value="P-loop containing nucleotide triphosphate hydrolases"/>
    <property type="match status" value="1"/>
</dbReference>
<organism evidence="6">
    <name type="scientific">Oceanithermus profundus</name>
    <dbReference type="NCBI Taxonomy" id="187137"/>
    <lineage>
        <taxon>Bacteria</taxon>
        <taxon>Thermotogati</taxon>
        <taxon>Deinococcota</taxon>
        <taxon>Deinococci</taxon>
        <taxon>Thermales</taxon>
        <taxon>Thermaceae</taxon>
        <taxon>Oceanithermus</taxon>
    </lineage>
</organism>
<dbReference type="Proteomes" id="UP000885759">
    <property type="component" value="Unassembled WGS sequence"/>
</dbReference>
<dbReference type="InterPro" id="IPR003593">
    <property type="entry name" value="AAA+_ATPase"/>
</dbReference>
<keyword evidence="4" id="KW-1278">Translocase</keyword>
<dbReference type="Pfam" id="PF00005">
    <property type="entry name" value="ABC_tran"/>
    <property type="match status" value="1"/>
</dbReference>
<dbReference type="InterPro" id="IPR027417">
    <property type="entry name" value="P-loop_NTPase"/>
</dbReference>
<dbReference type="PANTHER" id="PTHR42794">
    <property type="entry name" value="HEMIN IMPORT ATP-BINDING PROTEIN HMUV"/>
    <property type="match status" value="1"/>
</dbReference>
<dbReference type="GO" id="GO:0016887">
    <property type="term" value="F:ATP hydrolysis activity"/>
    <property type="evidence" value="ECO:0007669"/>
    <property type="project" value="InterPro"/>
</dbReference>
<comment type="caution">
    <text evidence="6">The sequence shown here is derived from an EMBL/GenBank/DDBJ whole genome shotgun (WGS) entry which is preliminary data.</text>
</comment>
<dbReference type="AlphaFoldDB" id="A0A7C4VLC8"/>
<proteinExistence type="predicted"/>
<evidence type="ECO:0000313" key="6">
    <source>
        <dbReference type="EMBL" id="HGY09982.1"/>
    </source>
</evidence>
<dbReference type="InterPro" id="IPR017871">
    <property type="entry name" value="ABC_transporter-like_CS"/>
</dbReference>
<reference evidence="6" key="1">
    <citation type="journal article" date="2020" name="mSystems">
        <title>Genome- and Community-Level Interaction Insights into Carbon Utilization and Element Cycling Functions of Hydrothermarchaeota in Hydrothermal Sediment.</title>
        <authorList>
            <person name="Zhou Z."/>
            <person name="Liu Y."/>
            <person name="Xu W."/>
            <person name="Pan J."/>
            <person name="Luo Z.H."/>
            <person name="Li M."/>
        </authorList>
    </citation>
    <scope>NUCLEOTIDE SEQUENCE [LARGE SCALE GENOMIC DNA]</scope>
    <source>
        <strain evidence="6">HyVt-570</strain>
    </source>
</reference>
<dbReference type="SMART" id="SM00382">
    <property type="entry name" value="AAA"/>
    <property type="match status" value="1"/>
</dbReference>
<evidence type="ECO:0000256" key="1">
    <source>
        <dbReference type="ARBA" id="ARBA00022448"/>
    </source>
</evidence>
<dbReference type="EMBL" id="DRPZ01000208">
    <property type="protein sequence ID" value="HGY09982.1"/>
    <property type="molecule type" value="Genomic_DNA"/>
</dbReference>
<name>A0A7C4VLC8_9DEIN</name>
<evidence type="ECO:0000256" key="4">
    <source>
        <dbReference type="ARBA" id="ARBA00022967"/>
    </source>
</evidence>
<gene>
    <name evidence="6" type="ORF">ENK37_08035</name>
</gene>
<keyword evidence="3 6" id="KW-0067">ATP-binding</keyword>
<dbReference type="GO" id="GO:0005524">
    <property type="term" value="F:ATP binding"/>
    <property type="evidence" value="ECO:0007669"/>
    <property type="project" value="UniProtKB-KW"/>
</dbReference>
<keyword evidence="1" id="KW-0813">Transport</keyword>
<dbReference type="PANTHER" id="PTHR42794:SF1">
    <property type="entry name" value="HEMIN IMPORT ATP-BINDING PROTEIN HMUV"/>
    <property type="match status" value="1"/>
</dbReference>
<evidence type="ECO:0000256" key="3">
    <source>
        <dbReference type="ARBA" id="ARBA00022840"/>
    </source>
</evidence>
<protein>
    <submittedName>
        <fullName evidence="6">ABC transporter ATP-binding protein</fullName>
    </submittedName>
</protein>